<dbReference type="PANTHER" id="PTHR42832:SF3">
    <property type="entry name" value="L-GLUTAMINE--4-(METHYLSULFANYL)-2-OXOBUTANOATE AMINOTRANSFERASE"/>
    <property type="match status" value="1"/>
</dbReference>
<evidence type="ECO:0000313" key="6">
    <source>
        <dbReference type="EMBL" id="SCY52430.1"/>
    </source>
</evidence>
<accession>A0A1G5GMJ8</accession>
<dbReference type="InterPro" id="IPR015422">
    <property type="entry name" value="PyrdxlP-dep_Trfase_small"/>
</dbReference>
<dbReference type="PANTHER" id="PTHR42832">
    <property type="entry name" value="AMINO ACID AMINOTRANSFERASE"/>
    <property type="match status" value="1"/>
</dbReference>
<dbReference type="Proteomes" id="UP000198636">
    <property type="component" value="Unassembled WGS sequence"/>
</dbReference>
<evidence type="ECO:0000256" key="4">
    <source>
        <dbReference type="RuleBase" id="RU000481"/>
    </source>
</evidence>
<dbReference type="STRING" id="1120976.SAMN03080606_01744"/>
<keyword evidence="7" id="KW-1185">Reference proteome</keyword>
<dbReference type="Pfam" id="PF00155">
    <property type="entry name" value="Aminotran_1_2"/>
    <property type="match status" value="1"/>
</dbReference>
<organism evidence="6 7">
    <name type="scientific">Alkaliphilus peptidifermentans DSM 18978</name>
    <dbReference type="NCBI Taxonomy" id="1120976"/>
    <lineage>
        <taxon>Bacteria</taxon>
        <taxon>Bacillati</taxon>
        <taxon>Bacillota</taxon>
        <taxon>Clostridia</taxon>
        <taxon>Peptostreptococcales</taxon>
        <taxon>Natronincolaceae</taxon>
        <taxon>Alkaliphilus</taxon>
    </lineage>
</organism>
<name>A0A1G5GMJ8_9FIRM</name>
<evidence type="ECO:0000259" key="5">
    <source>
        <dbReference type="Pfam" id="PF00155"/>
    </source>
</evidence>
<dbReference type="Gene3D" id="3.40.640.10">
    <property type="entry name" value="Type I PLP-dependent aspartate aminotransferase-like (Major domain)"/>
    <property type="match status" value="1"/>
</dbReference>
<evidence type="ECO:0000313" key="7">
    <source>
        <dbReference type="Proteomes" id="UP000198636"/>
    </source>
</evidence>
<proteinExistence type="inferred from homology"/>
<dbReference type="AlphaFoldDB" id="A0A1G5GMJ8"/>
<comment type="cofactor">
    <cofactor evidence="1 4">
        <name>pyridoxal 5'-phosphate</name>
        <dbReference type="ChEBI" id="CHEBI:597326"/>
    </cofactor>
</comment>
<comment type="similarity">
    <text evidence="4">Belongs to the class-I pyridoxal-phosphate-dependent aminotransferase family.</text>
</comment>
<dbReference type="CDD" id="cd00609">
    <property type="entry name" value="AAT_like"/>
    <property type="match status" value="1"/>
</dbReference>
<dbReference type="InterPro" id="IPR015421">
    <property type="entry name" value="PyrdxlP-dep_Trfase_major"/>
</dbReference>
<dbReference type="RefSeq" id="WP_091542366.1">
    <property type="nucleotide sequence ID" value="NZ_FMUS01000009.1"/>
</dbReference>
<dbReference type="EC" id="2.6.1.-" evidence="4"/>
<dbReference type="SUPFAM" id="SSF53383">
    <property type="entry name" value="PLP-dependent transferases"/>
    <property type="match status" value="1"/>
</dbReference>
<evidence type="ECO:0000256" key="1">
    <source>
        <dbReference type="ARBA" id="ARBA00001933"/>
    </source>
</evidence>
<dbReference type="PROSITE" id="PS00105">
    <property type="entry name" value="AA_TRANSFER_CLASS_1"/>
    <property type="match status" value="1"/>
</dbReference>
<dbReference type="GO" id="GO:0008483">
    <property type="term" value="F:transaminase activity"/>
    <property type="evidence" value="ECO:0007669"/>
    <property type="project" value="UniProtKB-KW"/>
</dbReference>
<dbReference type="InterPro" id="IPR004838">
    <property type="entry name" value="NHTrfase_class1_PyrdxlP-BS"/>
</dbReference>
<gene>
    <name evidence="6" type="ORF">SAMN03080606_01744</name>
</gene>
<dbReference type="EMBL" id="FMUS01000009">
    <property type="protein sequence ID" value="SCY52430.1"/>
    <property type="molecule type" value="Genomic_DNA"/>
</dbReference>
<evidence type="ECO:0000256" key="2">
    <source>
        <dbReference type="ARBA" id="ARBA00022576"/>
    </source>
</evidence>
<dbReference type="NCBIfam" id="NF004937">
    <property type="entry name" value="PRK06290.1"/>
    <property type="match status" value="1"/>
</dbReference>
<dbReference type="InterPro" id="IPR015424">
    <property type="entry name" value="PyrdxlP-dep_Trfase"/>
</dbReference>
<evidence type="ECO:0000256" key="3">
    <source>
        <dbReference type="ARBA" id="ARBA00022679"/>
    </source>
</evidence>
<keyword evidence="2 4" id="KW-0032">Aminotransferase</keyword>
<sequence>MGIVSDLIADRFRDHSFDIAKQDYKFMRIKTAKDEIRKKYPDIELIDMGIGEPDLQADEEVIDILCQEAGKLENRCYADNGILEFQKAAAHYLDEVFGVKDLNPHNEILHGVGAKSILSMIPLCFINPGDITLTTLPSYPIIATHTKYLGGVVYGLPLTKANSFYPEFSNILNVILYRSKLLYINYPNNPTGQVATEEFYKRVVDFAHKNNVVVIADSTYSTIVFDDEKPLSFLSIDGAKEVGIEIHSLSKAFNMTGWRIAFAAGNSEIINILSTVKANSDSGQFRAIQKAGAYALKHPEISSNNCKRYSRRFDLLIAALNEVGFNIEKPRATFYCYVPIPKGTKDGLEFKDAEEFSIYLLKHAQICTVPWNTPEPYVRLSVTFEAQDFNDEVRIINEFKERLSKLQLVF</sequence>
<keyword evidence="3 4" id="KW-0808">Transferase</keyword>
<feature type="domain" description="Aminotransferase class I/classII large" evidence="5">
    <location>
        <begin position="44"/>
        <end position="382"/>
    </location>
</feature>
<reference evidence="6 7" key="1">
    <citation type="submission" date="2016-10" db="EMBL/GenBank/DDBJ databases">
        <authorList>
            <person name="de Groot N.N."/>
        </authorList>
    </citation>
    <scope>NUCLEOTIDE SEQUENCE [LARGE SCALE GENOMIC DNA]</scope>
    <source>
        <strain evidence="6 7">DSM 18978</strain>
    </source>
</reference>
<dbReference type="InterPro" id="IPR004839">
    <property type="entry name" value="Aminotransferase_I/II_large"/>
</dbReference>
<protein>
    <recommendedName>
        <fullName evidence="4">Aminotransferase</fullName>
        <ecNumber evidence="4">2.6.1.-</ecNumber>
    </recommendedName>
</protein>
<dbReference type="OrthoDB" id="9802328at2"/>
<dbReference type="GO" id="GO:0030170">
    <property type="term" value="F:pyridoxal phosphate binding"/>
    <property type="evidence" value="ECO:0007669"/>
    <property type="project" value="InterPro"/>
</dbReference>
<dbReference type="Gene3D" id="3.90.1150.10">
    <property type="entry name" value="Aspartate Aminotransferase, domain 1"/>
    <property type="match status" value="1"/>
</dbReference>
<dbReference type="InterPro" id="IPR050881">
    <property type="entry name" value="LL-DAP_aminotransferase"/>
</dbReference>